<evidence type="ECO:0000313" key="3">
    <source>
        <dbReference type="EMBL" id="RNE56794.1"/>
    </source>
</evidence>
<dbReference type="Pfam" id="PF25976">
    <property type="entry name" value="LpqB_N"/>
    <property type="match status" value="1"/>
</dbReference>
<dbReference type="EMBL" id="RDSR01000026">
    <property type="protein sequence ID" value="RNE56794.1"/>
    <property type="molecule type" value="Genomic_DNA"/>
</dbReference>
<feature type="domain" description="GerMN" evidence="2">
    <location>
        <begin position="201"/>
        <end position="288"/>
    </location>
</feature>
<comment type="caution">
    <text evidence="3">The sequence shown here is derived from an EMBL/GenBank/DDBJ whole genome shotgun (WGS) entry which is preliminary data.</text>
</comment>
<dbReference type="Pfam" id="PF10646">
    <property type="entry name" value="Germane"/>
    <property type="match status" value="1"/>
</dbReference>
<proteinExistence type="predicted"/>
<dbReference type="Pfam" id="PF10647">
    <property type="entry name" value="Gmad1"/>
    <property type="match status" value="1"/>
</dbReference>
<dbReference type="AlphaFoldDB" id="A0A3M8KWR8"/>
<dbReference type="InterPro" id="IPR019606">
    <property type="entry name" value="GerMN"/>
</dbReference>
<dbReference type="InterPro" id="IPR018910">
    <property type="entry name" value="LpqB_C"/>
</dbReference>
<dbReference type="InterPro" id="IPR059026">
    <property type="entry name" value="LpqB_N"/>
</dbReference>
<feature type="chain" id="PRO_5039631365" description="GerMN domain-containing protein" evidence="1">
    <location>
        <begin position="23"/>
        <end position="560"/>
    </location>
</feature>
<evidence type="ECO:0000256" key="1">
    <source>
        <dbReference type="SAM" id="SignalP"/>
    </source>
</evidence>
<evidence type="ECO:0000259" key="2">
    <source>
        <dbReference type="SMART" id="SM00909"/>
    </source>
</evidence>
<sequence length="560" mass="59455">MRKRSALAAALVALAVSLTGCTGIPSDGRVHEGQAAPQGDGPAAVFLPSRPQKDATKEAILRGFIDAASSPENKYEIAREFLTPTFREEWKPDAGVTVDGGGAIVPLTVDDHTMQVSVDPVAEVNASGEYREFDSTKPTPLRYTFAMVDGQWRISGAPDGIVIDENTFSYVFSPQSLYFFDPSFNYLVPDLRWFPRGATAPTRIVKALLAGPASWLDQAVITAFPEGTELTADAVQVVGRDAKVDLNQEALGADRITAERMKYQLENSLPSGLSVTVTVNQNTQDIGELGPDAPVVDPHVDARPLILRKGTFGFLPSSGTDLEQIPGLSGVVAGLDPTAVSVSPGQTRAAVLTSSGVFGVETGEKPELLDPRSGLIAPSIDTFGYVWSVPSERPDELVVYGPAGDAVPVKTPWKEFTGISSLKVSRDGTRLVAVLRSATETRFVAAAISRDSGRPTGVGDPLLLASDIGTARDAAWVDDLTVAVLTTDADDQPRILTQEIAGLRSPLEPPPDSVGIVGGNSVRELRTLTSDGRLELQRGAGWQERIDDVTLMATQQGVTG</sequence>
<dbReference type="SMART" id="SM00909">
    <property type="entry name" value="Germane"/>
    <property type="match status" value="1"/>
</dbReference>
<dbReference type="OrthoDB" id="3226781at2"/>
<keyword evidence="1" id="KW-0732">Signal</keyword>
<accession>A0A3M8KWR8</accession>
<name>A0A3M8KWR8_9MICO</name>
<reference evidence="3 4" key="1">
    <citation type="submission" date="2018-11" db="EMBL/GenBank/DDBJ databases">
        <title>Cryobacterium sp. nov., isolated from rhizosphere soil of lettuce.</title>
        <authorList>
            <person name="Wang Y."/>
        </authorList>
    </citation>
    <scope>NUCLEOTIDE SEQUENCE [LARGE SCALE GENOMIC DNA]</scope>
    <source>
        <strain evidence="3 4">NEAU-85</strain>
    </source>
</reference>
<protein>
    <recommendedName>
        <fullName evidence="2">GerMN domain-containing protein</fullName>
    </recommendedName>
</protein>
<organism evidence="3 4">
    <name type="scientific">Cryobacterium tepidiphilum</name>
    <dbReference type="NCBI Taxonomy" id="2486026"/>
    <lineage>
        <taxon>Bacteria</taxon>
        <taxon>Bacillati</taxon>
        <taxon>Actinomycetota</taxon>
        <taxon>Actinomycetes</taxon>
        <taxon>Micrococcales</taxon>
        <taxon>Microbacteriaceae</taxon>
        <taxon>Cryobacterium</taxon>
    </lineage>
</organism>
<feature type="signal peptide" evidence="1">
    <location>
        <begin position="1"/>
        <end position="22"/>
    </location>
</feature>
<dbReference type="RefSeq" id="WP_123046679.1">
    <property type="nucleotide sequence ID" value="NZ_RDSR01000026.1"/>
</dbReference>
<dbReference type="PROSITE" id="PS51257">
    <property type="entry name" value="PROKAR_LIPOPROTEIN"/>
    <property type="match status" value="1"/>
</dbReference>
<evidence type="ECO:0000313" key="4">
    <source>
        <dbReference type="Proteomes" id="UP000279859"/>
    </source>
</evidence>
<keyword evidence="4" id="KW-1185">Reference proteome</keyword>
<dbReference type="Proteomes" id="UP000279859">
    <property type="component" value="Unassembled WGS sequence"/>
</dbReference>
<gene>
    <name evidence="3" type="ORF">EEJ31_12805</name>
</gene>